<accession>A0A6J7PGA2</accession>
<keyword evidence="1" id="KW-0472">Membrane</keyword>
<dbReference type="EMBL" id="CAFBPE010000023">
    <property type="protein sequence ID" value="CAB5003505.1"/>
    <property type="molecule type" value="Genomic_DNA"/>
</dbReference>
<evidence type="ECO:0000313" key="2">
    <source>
        <dbReference type="EMBL" id="CAB5003505.1"/>
    </source>
</evidence>
<feature type="transmembrane region" description="Helical" evidence="1">
    <location>
        <begin position="24"/>
        <end position="41"/>
    </location>
</feature>
<gene>
    <name evidence="2" type="ORF">UFOPK4065_00464</name>
    <name evidence="3" type="ORF">UFOPK4319_00421</name>
</gene>
<proteinExistence type="predicted"/>
<evidence type="ECO:0000256" key="1">
    <source>
        <dbReference type="SAM" id="Phobius"/>
    </source>
</evidence>
<name>A0A6J7PGA2_9ZZZZ</name>
<evidence type="ECO:0000313" key="3">
    <source>
        <dbReference type="EMBL" id="CAB5055444.1"/>
    </source>
</evidence>
<sequence>MWPLSSFYWYIYCMQINLDKKSGVLVAIIAALLVIIVVLIIDKVEDDGNMVETHMHQIAIGSTY</sequence>
<dbReference type="AlphaFoldDB" id="A0A6J7PGA2"/>
<reference evidence="2" key="1">
    <citation type="submission" date="2020-05" db="EMBL/GenBank/DDBJ databases">
        <authorList>
            <person name="Chiriac C."/>
            <person name="Salcher M."/>
            <person name="Ghai R."/>
            <person name="Kavagutti S V."/>
        </authorList>
    </citation>
    <scope>NUCLEOTIDE SEQUENCE</scope>
</reference>
<protein>
    <submittedName>
        <fullName evidence="2">Unannotated protein</fullName>
    </submittedName>
</protein>
<dbReference type="EMBL" id="CAFBQN010000018">
    <property type="protein sequence ID" value="CAB5055444.1"/>
    <property type="molecule type" value="Genomic_DNA"/>
</dbReference>
<keyword evidence="1" id="KW-0812">Transmembrane</keyword>
<organism evidence="2">
    <name type="scientific">freshwater metagenome</name>
    <dbReference type="NCBI Taxonomy" id="449393"/>
    <lineage>
        <taxon>unclassified sequences</taxon>
        <taxon>metagenomes</taxon>
        <taxon>ecological metagenomes</taxon>
    </lineage>
</organism>
<keyword evidence="1" id="KW-1133">Transmembrane helix</keyword>